<dbReference type="EMBL" id="SNZP01000003">
    <property type="protein sequence ID" value="TDR81376.1"/>
    <property type="molecule type" value="Genomic_DNA"/>
</dbReference>
<dbReference type="GO" id="GO:0003824">
    <property type="term" value="F:catalytic activity"/>
    <property type="evidence" value="ECO:0007669"/>
    <property type="project" value="InterPro"/>
</dbReference>
<dbReference type="Gene3D" id="1.20.1260.10">
    <property type="match status" value="1"/>
</dbReference>
<dbReference type="RefSeq" id="WP_133678758.1">
    <property type="nucleotide sequence ID" value="NZ_SNZP01000003.1"/>
</dbReference>
<evidence type="ECO:0000313" key="2">
    <source>
        <dbReference type="EMBL" id="TDR81376.1"/>
    </source>
</evidence>
<dbReference type="Pfam" id="PF12902">
    <property type="entry name" value="Ferritin-like"/>
    <property type="match status" value="1"/>
</dbReference>
<dbReference type="Proteomes" id="UP000295611">
    <property type="component" value="Unassembled WGS sequence"/>
</dbReference>
<comment type="caution">
    <text evidence="2">The sequence shown here is derived from an EMBL/GenBank/DDBJ whole genome shotgun (WGS) entry which is preliminary data.</text>
</comment>
<protein>
    <submittedName>
        <fullName evidence="2">Iminophenyl-pyruvate dimer synthase VioB</fullName>
    </submittedName>
</protein>
<dbReference type="InterPro" id="IPR026820">
    <property type="entry name" value="VioB/RebD_dom"/>
</dbReference>
<dbReference type="AlphaFoldDB" id="A0A4R7BCC7"/>
<evidence type="ECO:0000313" key="3">
    <source>
        <dbReference type="Proteomes" id="UP000295611"/>
    </source>
</evidence>
<keyword evidence="3" id="KW-1185">Reference proteome</keyword>
<reference evidence="2 3" key="1">
    <citation type="submission" date="2019-03" db="EMBL/GenBank/DDBJ databases">
        <title>Genomic Encyclopedia of Type Strains, Phase III (KMG-III): the genomes of soil and plant-associated and newly described type strains.</title>
        <authorList>
            <person name="Whitman W."/>
        </authorList>
    </citation>
    <scope>NUCLEOTIDE SEQUENCE [LARGE SCALE GENOMIC DNA]</scope>
    <source>
        <strain evidence="2 3">CECT 8976</strain>
    </source>
</reference>
<feature type="domain" description="Iminophenyl-pyruvate dimer synthase" evidence="1">
    <location>
        <begin position="602"/>
        <end position="824"/>
    </location>
</feature>
<dbReference type="OrthoDB" id="726375at2"/>
<dbReference type="InterPro" id="IPR012347">
    <property type="entry name" value="Ferritin-like"/>
</dbReference>
<dbReference type="NCBIfam" id="TIGR04492">
    <property type="entry name" value="VioB"/>
    <property type="match status" value="1"/>
</dbReference>
<dbReference type="InterPro" id="IPR030993">
    <property type="entry name" value="VioB"/>
</dbReference>
<keyword evidence="2" id="KW-0670">Pyruvate</keyword>
<sequence length="995" mass="110196">MSVLDFPRLYFRGHARANIPTANRNEHGQIDMASNTVRMAGAPFDLALPPTVFHQYLQQLGPRFDAEGHPDADGIFSQAVGFNACGNNHFSWEAVTVSAVQTDVGAPVTDDDLVGARLSLWGHYNDYLRTTFNRARWVDSDPTRPDAVQIYAGQFVIGERETAAHAPSLFSADLAQAHSARWVHGSHILELPQHFLREDFARARLFQFSLAKADAHFLFSPEAERFTALTHLRQAMADESVLGLTVQYALFNMAPPPGPNSPAFFELVGVLGLWRRNELATYPTGRLLLPRDTALGPMTVRIGAEHVSFNMPTSIPFSARSASCEGRPTPMLAAKLPLGELVLRDQLGCAIARVPQAVYLDYWRHHGVLDVACLAEPVGALSLQGDWVRWDEQEWVSQSDSDNLYLEAPDRRRGRVFPQALTVQSYWRGEHRPYPALALRVEGEGQAQASALVRDNALEVTLAGQRPGCARLYLGDGEAFVHLRVLPDDWHLADTPVEAVDYAFLYRHVMSYYELIYPFMADKVFSLADRCKCETYARLMWQMCDPQNRDKSYYMPSTRELSEPKAMLFLKYLAHVEAAAAPVVTAAEPPVIGDRAQLVAALKTAVDLELSIMLQYAFAGYSIPSYAQGQARVACGQWQPAQLALACGSGDRRRDGGMRGTLLEIAHEEMIHYLVVNNLLMALGEPFYPGRALVGEEARQVFGLDTEFAFEPFSEHVLARFVRWEWPNFIPAPGPSIAGFYAAIRQALATLPALFVGVDGKCGGEHHLFLNELTNRAYPAYQLDVFDRDSALFAIDFVTAQGEGAALDSAHFAQSHFQRLRQLNSQLLQQPVPFEPALPVLKNPVLRERAGCTVVLDEQARTLMALYQGGYDLMLQMMALHFAQRPLGSLRRSRLMNAAIDLMTGWLRPLSLALMQLPSGEPGRYAGPPVPEPIGAGVADDYVEGCRMLAERCRALSAQAVAMAPGGLGAAPRELLDFYTRQLMDLADGKVTREA</sequence>
<accession>A0A4R7BCC7</accession>
<evidence type="ECO:0000259" key="1">
    <source>
        <dbReference type="Pfam" id="PF12902"/>
    </source>
</evidence>
<name>A0A4R7BCC7_9NEIS</name>
<proteinExistence type="predicted"/>
<organism evidence="2 3">
    <name type="scientific">Paludibacterium purpuratum</name>
    <dbReference type="NCBI Taxonomy" id="1144873"/>
    <lineage>
        <taxon>Bacteria</taxon>
        <taxon>Pseudomonadati</taxon>
        <taxon>Pseudomonadota</taxon>
        <taxon>Betaproteobacteria</taxon>
        <taxon>Neisseriales</taxon>
        <taxon>Chromobacteriaceae</taxon>
        <taxon>Paludibacterium</taxon>
    </lineage>
</organism>
<gene>
    <name evidence="2" type="ORF">DFP86_10329</name>
</gene>